<evidence type="ECO:0000313" key="4">
    <source>
        <dbReference type="Proteomes" id="UP000011728"/>
    </source>
</evidence>
<dbReference type="InterPro" id="IPR055431">
    <property type="entry name" value="RsgI_M"/>
</dbReference>
<gene>
    <name evidence="3" type="ORF">Cspa_c15200</name>
</gene>
<organism evidence="3 4">
    <name type="scientific">Clostridium saccharoperbutylacetonicum N1-4(HMT)</name>
    <dbReference type="NCBI Taxonomy" id="931276"/>
    <lineage>
        <taxon>Bacteria</taxon>
        <taxon>Bacillati</taxon>
        <taxon>Bacillota</taxon>
        <taxon>Clostridia</taxon>
        <taxon>Eubacteriales</taxon>
        <taxon>Clostridiaceae</taxon>
        <taxon>Clostridium</taxon>
    </lineage>
</organism>
<feature type="region of interest" description="Disordered" evidence="1">
    <location>
        <begin position="258"/>
        <end position="379"/>
    </location>
</feature>
<feature type="compositionally biased region" description="Basic and acidic residues" evidence="1">
    <location>
        <begin position="324"/>
        <end position="335"/>
    </location>
</feature>
<evidence type="ECO:0000256" key="1">
    <source>
        <dbReference type="SAM" id="MobiDB-lite"/>
    </source>
</evidence>
<name>M1LQY9_9CLOT</name>
<feature type="domain" description="Anti-sigma factor RsgI-like middle" evidence="2">
    <location>
        <begin position="96"/>
        <end position="230"/>
    </location>
</feature>
<dbReference type="KEGG" id="csr:Cspa_c15200"/>
<dbReference type="HOGENOM" id="CLU_059891_0_0_9"/>
<reference evidence="3 4" key="1">
    <citation type="submission" date="2013-02" db="EMBL/GenBank/DDBJ databases">
        <title>Genome sequence of Clostridium saccharoperbutylacetonicum N1-4(HMT).</title>
        <authorList>
            <person name="Poehlein A."/>
            <person name="Daniel R."/>
        </authorList>
    </citation>
    <scope>NUCLEOTIDE SEQUENCE [LARGE SCALE GENOMIC DNA]</scope>
    <source>
        <strain evidence="4">N1-4(HMT)</strain>
    </source>
</reference>
<feature type="compositionally biased region" description="Basic and acidic residues" evidence="1">
    <location>
        <begin position="278"/>
        <end position="293"/>
    </location>
</feature>
<proteinExistence type="predicted"/>
<keyword evidence="4" id="KW-1185">Reference proteome</keyword>
<accession>M1LQY9</accession>
<sequence>MEDKLFAKLDELDIKETNLLLDDEIKIQMSILTKRRIEQSIMKKAGYEPENKTLKDKIYNILGGLIMKRKIALALSGALILSLGGGGFAYAKTTPVAYVSMDINPSVELGVNTFNEVVSAEAYNEDGKKVLEGTNLIKTDVDKAVSTIITNAIEDGYVKEDGTSGIEIATASDKDKVADKLEETVKEVVNKTLEDNEVDATVEAEKVALQRRDEARKLGITPGKLNLIQKLQELDPSIKVEDYKSSSVKEIMKKTNELRKANKQNEENLESTATDSENVSKDSETTTQNDDKQSTSTQNTTDSDKTSNVKEEKNNGVSKTNENNGKKDDEVKNDLKQGNNANSTSEKKNNSNANAQGNNNSSKSENNNKSNSSNKGNNK</sequence>
<feature type="compositionally biased region" description="Low complexity" evidence="1">
    <location>
        <begin position="350"/>
        <end position="379"/>
    </location>
</feature>
<dbReference type="OrthoDB" id="9800626at2"/>
<evidence type="ECO:0000313" key="3">
    <source>
        <dbReference type="EMBL" id="AGF55290.1"/>
    </source>
</evidence>
<protein>
    <recommendedName>
        <fullName evidence="2">Anti-sigma factor RsgI-like middle domain-containing protein</fullName>
    </recommendedName>
</protein>
<dbReference type="AlphaFoldDB" id="M1LQY9"/>
<dbReference type="STRING" id="36745.CLSAP_14830"/>
<dbReference type="RefSeq" id="WP_015391612.1">
    <property type="nucleotide sequence ID" value="NC_020291.1"/>
</dbReference>
<dbReference type="PATRIC" id="fig|931276.5.peg.1482"/>
<dbReference type="EMBL" id="CP004121">
    <property type="protein sequence ID" value="AGF55290.1"/>
    <property type="molecule type" value="Genomic_DNA"/>
</dbReference>
<feature type="compositionally biased region" description="Basic and acidic residues" evidence="1">
    <location>
        <begin position="302"/>
        <end position="314"/>
    </location>
</feature>
<dbReference type="eggNOG" id="ENOG5032NCF">
    <property type="taxonomic scope" value="Bacteria"/>
</dbReference>
<dbReference type="Proteomes" id="UP000011728">
    <property type="component" value="Chromosome"/>
</dbReference>
<dbReference type="Pfam" id="PF23750">
    <property type="entry name" value="RsgI_M"/>
    <property type="match status" value="1"/>
</dbReference>
<evidence type="ECO:0000259" key="2">
    <source>
        <dbReference type="Pfam" id="PF23750"/>
    </source>
</evidence>